<name>A0AAV4DUX8_9GAST</name>
<proteinExistence type="predicted"/>
<dbReference type="SUPFAM" id="SSF58113">
    <property type="entry name" value="Apolipoprotein A-I"/>
    <property type="match status" value="1"/>
</dbReference>
<comment type="caution">
    <text evidence="5">The sequence shown here is derived from an EMBL/GenBank/DDBJ whole genome shotgun (WGS) entry which is preliminary data.</text>
</comment>
<evidence type="ECO:0000256" key="1">
    <source>
        <dbReference type="ARBA" id="ARBA00023157"/>
    </source>
</evidence>
<evidence type="ECO:0000256" key="2">
    <source>
        <dbReference type="SAM" id="Coils"/>
    </source>
</evidence>
<dbReference type="Pfam" id="PF00147">
    <property type="entry name" value="Fibrinogen_C"/>
    <property type="match status" value="1"/>
</dbReference>
<accession>A0AAV4DUX8</accession>
<protein>
    <submittedName>
        <fullName evidence="5">Fibrinogen-like protein 1</fullName>
    </submittedName>
</protein>
<dbReference type="CDD" id="cd00087">
    <property type="entry name" value="FReD"/>
    <property type="match status" value="1"/>
</dbReference>
<gene>
    <name evidence="5" type="ORF">PoB_007435500</name>
</gene>
<dbReference type="GO" id="GO:0005615">
    <property type="term" value="C:extracellular space"/>
    <property type="evidence" value="ECO:0007669"/>
    <property type="project" value="TreeGrafter"/>
</dbReference>
<dbReference type="AlphaFoldDB" id="A0AAV4DUX8"/>
<dbReference type="Gene3D" id="1.20.5.1230">
    <property type="entry name" value="Apolipoprotein A-I"/>
    <property type="match status" value="1"/>
</dbReference>
<dbReference type="EMBL" id="BLXT01008354">
    <property type="protein sequence ID" value="GFO47850.1"/>
    <property type="molecule type" value="Genomic_DNA"/>
</dbReference>
<feature type="coiled-coil region" evidence="2">
    <location>
        <begin position="199"/>
        <end position="298"/>
    </location>
</feature>
<keyword evidence="1" id="KW-1015">Disulfide bond</keyword>
<evidence type="ECO:0000313" key="5">
    <source>
        <dbReference type="EMBL" id="GFO47850.1"/>
    </source>
</evidence>
<dbReference type="InterPro" id="IPR050373">
    <property type="entry name" value="Fibrinogen_C-term_domain"/>
</dbReference>
<evidence type="ECO:0000259" key="4">
    <source>
        <dbReference type="PROSITE" id="PS51406"/>
    </source>
</evidence>
<dbReference type="PROSITE" id="PS00514">
    <property type="entry name" value="FIBRINOGEN_C_1"/>
    <property type="match status" value="1"/>
</dbReference>
<feature type="region of interest" description="Disordered" evidence="3">
    <location>
        <begin position="72"/>
        <end position="91"/>
    </location>
</feature>
<dbReference type="Gene3D" id="3.90.215.10">
    <property type="entry name" value="Gamma Fibrinogen, chain A, domain 1"/>
    <property type="match status" value="1"/>
</dbReference>
<keyword evidence="2" id="KW-0175">Coiled coil</keyword>
<organism evidence="5 6">
    <name type="scientific">Plakobranchus ocellatus</name>
    <dbReference type="NCBI Taxonomy" id="259542"/>
    <lineage>
        <taxon>Eukaryota</taxon>
        <taxon>Metazoa</taxon>
        <taxon>Spiralia</taxon>
        <taxon>Lophotrochozoa</taxon>
        <taxon>Mollusca</taxon>
        <taxon>Gastropoda</taxon>
        <taxon>Heterobranchia</taxon>
        <taxon>Euthyneura</taxon>
        <taxon>Panpulmonata</taxon>
        <taxon>Sacoglossa</taxon>
        <taxon>Placobranchoidea</taxon>
        <taxon>Plakobranchidae</taxon>
        <taxon>Plakobranchus</taxon>
    </lineage>
</organism>
<evidence type="ECO:0000313" key="6">
    <source>
        <dbReference type="Proteomes" id="UP000735302"/>
    </source>
</evidence>
<dbReference type="SUPFAM" id="SSF56496">
    <property type="entry name" value="Fibrinogen C-terminal domain-like"/>
    <property type="match status" value="1"/>
</dbReference>
<feature type="domain" description="Fibrinogen C-terminal" evidence="4">
    <location>
        <begin position="451"/>
        <end position="664"/>
    </location>
</feature>
<evidence type="ECO:0000256" key="3">
    <source>
        <dbReference type="SAM" id="MobiDB-lite"/>
    </source>
</evidence>
<dbReference type="PANTHER" id="PTHR19143">
    <property type="entry name" value="FIBRINOGEN/TENASCIN/ANGIOPOEITIN"/>
    <property type="match status" value="1"/>
</dbReference>
<keyword evidence="6" id="KW-1185">Reference proteome</keyword>
<dbReference type="InterPro" id="IPR014716">
    <property type="entry name" value="Fibrinogen_a/b/g_C_1"/>
</dbReference>
<reference evidence="5 6" key="1">
    <citation type="journal article" date="2021" name="Elife">
        <title>Chloroplast acquisition without the gene transfer in kleptoplastic sea slugs, Plakobranchus ocellatus.</title>
        <authorList>
            <person name="Maeda T."/>
            <person name="Takahashi S."/>
            <person name="Yoshida T."/>
            <person name="Shimamura S."/>
            <person name="Takaki Y."/>
            <person name="Nagai Y."/>
            <person name="Toyoda A."/>
            <person name="Suzuki Y."/>
            <person name="Arimoto A."/>
            <person name="Ishii H."/>
            <person name="Satoh N."/>
            <person name="Nishiyama T."/>
            <person name="Hasebe M."/>
            <person name="Maruyama T."/>
            <person name="Minagawa J."/>
            <person name="Obokata J."/>
            <person name="Shigenobu S."/>
        </authorList>
    </citation>
    <scope>NUCLEOTIDE SEQUENCE [LARGE SCALE GENOMIC DNA]</scope>
</reference>
<sequence length="668" mass="75119">MMMMMMMMIDDDDDEMMMIMMIMMIMMMMMIIIDDFDNGLELTLHLNSLPLTGSYTSCGVLTCVESHPASNTSLARVNGDSSDPPSHQSTSIKSLKLFQLETNVLNGNSHGRQHRLIASVTSQQARLTRVANGLKIDGRLEAGLATLRLELTKQDDCLAIFICQSQAEDVEGNQFESSAQVLQHPRQSIESGGDSPWKSVSVLALLQQLDTKLERLENDMDSLKHSIDHNVDSIKTDLNNKVDRLEDKIQSIGKDLITQSNRLEDKIESQQKDSNSKLERFEEKAESFNDRVADKIESFKSYLKDDLKDKLDSYADDLGKGVHNELKSELLSLNNKISTVKTAFEQFEMNIASSMDRNFIKIDEKLGVLKKNTNMFLNNQTQCPQSPENEIRDECVDTVTIGLTKLENKLQAHFDELSSNIDVSTAETQSIVNRSVSHANLDFEEELKAAFTDALTPKACYKGMLSVAATKPYIVIEPNDKNKQAFPVLCDTTTDGGGWIVIQRRTTGSLNFYRGWEDYKKGFGSLDGDFWLGNEKIHSLTGRGGFELRVDLRYNGKSAFAHYEDFSVGDEVSNYVLSVKHYDGTAGESLFEHNGKRFSTRGRDNDGGNRNCAELFTGAWWYNDCYSSSLNGMWNEGKYKGPTWTSFTKGNAASYTEMKVRRVISILN</sequence>
<dbReference type="InterPro" id="IPR020837">
    <property type="entry name" value="Fibrinogen_CS"/>
</dbReference>
<dbReference type="PROSITE" id="PS51406">
    <property type="entry name" value="FIBRINOGEN_C_2"/>
    <property type="match status" value="1"/>
</dbReference>
<dbReference type="InterPro" id="IPR036056">
    <property type="entry name" value="Fibrinogen-like_C"/>
</dbReference>
<dbReference type="InterPro" id="IPR002181">
    <property type="entry name" value="Fibrinogen_a/b/g_C_dom"/>
</dbReference>
<dbReference type="Proteomes" id="UP000735302">
    <property type="component" value="Unassembled WGS sequence"/>
</dbReference>
<dbReference type="SMART" id="SM00186">
    <property type="entry name" value="FBG"/>
    <property type="match status" value="1"/>
</dbReference>